<protein>
    <submittedName>
        <fullName evidence="2">Uncharacterized protein</fullName>
    </submittedName>
</protein>
<proteinExistence type="evidence at transcript level"/>
<feature type="compositionally biased region" description="Basic and acidic residues" evidence="1">
    <location>
        <begin position="1"/>
        <end position="15"/>
    </location>
</feature>
<sequence>MKRRNGEKMIHDHNGKLPSDALPRSKGRSIDGREAIETSIAIMDAYMRGNEIRVTPSPWKKTCYRKQGSSLQSNQPGYSPTHVLSQLPSSLQIQEIHALFTALGRLRRRFFRL</sequence>
<organism evidence="2">
    <name type="scientific">Zea mays</name>
    <name type="common">Maize</name>
    <dbReference type="NCBI Taxonomy" id="4577"/>
    <lineage>
        <taxon>Eukaryota</taxon>
        <taxon>Viridiplantae</taxon>
        <taxon>Streptophyta</taxon>
        <taxon>Embryophyta</taxon>
        <taxon>Tracheophyta</taxon>
        <taxon>Spermatophyta</taxon>
        <taxon>Magnoliopsida</taxon>
        <taxon>Liliopsida</taxon>
        <taxon>Poales</taxon>
        <taxon>Poaceae</taxon>
        <taxon>PACMAD clade</taxon>
        <taxon>Panicoideae</taxon>
        <taxon>Andropogonodae</taxon>
        <taxon>Andropogoneae</taxon>
        <taxon>Tripsacinae</taxon>
        <taxon>Zea</taxon>
    </lineage>
</organism>
<accession>C0PLT4</accession>
<name>C0PLT4_MAIZE</name>
<reference evidence="2" key="2">
    <citation type="submission" date="2012-06" db="EMBL/GenBank/DDBJ databases">
        <authorList>
            <person name="Yu Y."/>
            <person name="Currie J."/>
            <person name="Lomeli R."/>
            <person name="Angelova A."/>
            <person name="Collura K."/>
            <person name="Wissotski M."/>
            <person name="Campos D."/>
            <person name="Kudrna D."/>
            <person name="Golser W."/>
            <person name="Ashely E."/>
            <person name="Descour A."/>
            <person name="Fernandes J."/>
            <person name="Soderlund C."/>
            <person name="Walbot V."/>
        </authorList>
    </citation>
    <scope>NUCLEOTIDE SEQUENCE</scope>
    <source>
        <strain evidence="2">B73</strain>
    </source>
</reference>
<feature type="region of interest" description="Disordered" evidence="1">
    <location>
        <begin position="1"/>
        <end position="30"/>
    </location>
</feature>
<evidence type="ECO:0000313" key="2">
    <source>
        <dbReference type="EMBL" id="ACN36150.1"/>
    </source>
</evidence>
<dbReference type="AlphaFoldDB" id="C0PLT4"/>
<evidence type="ECO:0000256" key="1">
    <source>
        <dbReference type="SAM" id="MobiDB-lite"/>
    </source>
</evidence>
<reference evidence="2" key="1">
    <citation type="journal article" date="2009" name="PLoS Genet.">
        <title>Sequencing, mapping, and analysis of 27,455 maize full-length cDNAs.</title>
        <authorList>
            <person name="Soderlund C."/>
            <person name="Descour A."/>
            <person name="Kudrna D."/>
            <person name="Bomhoff M."/>
            <person name="Boyd L."/>
            <person name="Currie J."/>
            <person name="Angelova A."/>
            <person name="Collura K."/>
            <person name="Wissotski M."/>
            <person name="Ashley E."/>
            <person name="Morrow D."/>
            <person name="Fernandes J."/>
            <person name="Walbot V."/>
            <person name="Yu Y."/>
        </authorList>
    </citation>
    <scope>NUCLEOTIDE SEQUENCE</scope>
    <source>
        <strain evidence="2">B73</strain>
    </source>
</reference>
<dbReference type="EMBL" id="BT069253">
    <property type="protein sequence ID" value="ACN36150.1"/>
    <property type="molecule type" value="mRNA"/>
</dbReference>